<name>A0A1G8PFD3_9MICC</name>
<dbReference type="NCBIfam" id="TIGR00621">
    <property type="entry name" value="ssb"/>
    <property type="match status" value="1"/>
</dbReference>
<evidence type="ECO:0000256" key="2">
    <source>
        <dbReference type="PROSITE-ProRule" id="PRU00252"/>
    </source>
</evidence>
<dbReference type="SUPFAM" id="SSF50249">
    <property type="entry name" value="Nucleic acid-binding proteins"/>
    <property type="match status" value="1"/>
</dbReference>
<dbReference type="STRING" id="335973.SAMN04488693_13310"/>
<evidence type="ECO:0000313" key="5">
    <source>
        <dbReference type="EMBL" id="SDI91179.1"/>
    </source>
</evidence>
<feature type="region of interest" description="Disordered" evidence="4">
    <location>
        <begin position="120"/>
        <end position="184"/>
    </location>
</feature>
<dbReference type="PROSITE" id="PS50935">
    <property type="entry name" value="SSB"/>
    <property type="match status" value="1"/>
</dbReference>
<dbReference type="PANTHER" id="PTHR10302:SF0">
    <property type="entry name" value="SINGLE-STRANDED DNA-BINDING PROTEIN, MITOCHONDRIAL"/>
    <property type="match status" value="1"/>
</dbReference>
<evidence type="ECO:0000256" key="3">
    <source>
        <dbReference type="RuleBase" id="RU000524"/>
    </source>
</evidence>
<reference evidence="5 6" key="1">
    <citation type="submission" date="2016-10" db="EMBL/GenBank/DDBJ databases">
        <authorList>
            <person name="de Groot N.N."/>
        </authorList>
    </citation>
    <scope>NUCLEOTIDE SEQUENCE [LARGE SCALE GENOMIC DNA]</scope>
    <source>
        <strain evidence="5 6">NP_1H</strain>
    </source>
</reference>
<protein>
    <recommendedName>
        <fullName evidence="3">Single-stranded DNA-binding protein</fullName>
    </recommendedName>
</protein>
<dbReference type="AlphaFoldDB" id="A0A1G8PFD3"/>
<dbReference type="InterPro" id="IPR011344">
    <property type="entry name" value="ssDNA-bd"/>
</dbReference>
<evidence type="ECO:0000256" key="4">
    <source>
        <dbReference type="SAM" id="MobiDB-lite"/>
    </source>
</evidence>
<dbReference type="Proteomes" id="UP000199258">
    <property type="component" value="Unassembled WGS sequence"/>
</dbReference>
<dbReference type="Pfam" id="PF00436">
    <property type="entry name" value="SSB"/>
    <property type="match status" value="1"/>
</dbReference>
<dbReference type="Gene3D" id="2.40.50.140">
    <property type="entry name" value="Nucleic acid-binding proteins"/>
    <property type="match status" value="1"/>
</dbReference>
<dbReference type="GO" id="GO:0009295">
    <property type="term" value="C:nucleoid"/>
    <property type="evidence" value="ECO:0007669"/>
    <property type="project" value="TreeGrafter"/>
</dbReference>
<dbReference type="OrthoDB" id="4427276at2"/>
<dbReference type="GO" id="GO:0006260">
    <property type="term" value="P:DNA replication"/>
    <property type="evidence" value="ECO:0007669"/>
    <property type="project" value="InterPro"/>
</dbReference>
<gene>
    <name evidence="5" type="ORF">SAMN04488693_13310</name>
</gene>
<dbReference type="RefSeq" id="WP_090588394.1">
    <property type="nucleotide sequence ID" value="NZ_FNDT01000033.1"/>
</dbReference>
<dbReference type="InterPro" id="IPR012340">
    <property type="entry name" value="NA-bd_OB-fold"/>
</dbReference>
<proteinExistence type="predicted"/>
<dbReference type="InterPro" id="IPR000424">
    <property type="entry name" value="Primosome_PriB/ssb"/>
</dbReference>
<sequence>MMSNNVTIRGFVGTEIKCSVTGSGLPIAKFRLGSSDRYFDKKVNAWVDSDTSWYSVSMFRSLATNAGVSLQKGDRIIVTGKLRVRAWINDDGKSGTTAEIDADSAGHDLLFGTASFRRSSADRPEAAVQPGGEDGFPAIDYGTGEISSPGFGAPGTADESESSQDDGGAGAEADREGELVPAPF</sequence>
<evidence type="ECO:0000256" key="1">
    <source>
        <dbReference type="ARBA" id="ARBA00023125"/>
    </source>
</evidence>
<keyword evidence="1 2" id="KW-0238">DNA-binding</keyword>
<keyword evidence="6" id="KW-1185">Reference proteome</keyword>
<dbReference type="GO" id="GO:0003697">
    <property type="term" value="F:single-stranded DNA binding"/>
    <property type="evidence" value="ECO:0007669"/>
    <property type="project" value="InterPro"/>
</dbReference>
<accession>A0A1G8PFD3</accession>
<dbReference type="CDD" id="cd04496">
    <property type="entry name" value="SSB_OBF"/>
    <property type="match status" value="1"/>
</dbReference>
<dbReference type="PANTHER" id="PTHR10302">
    <property type="entry name" value="SINGLE-STRANDED DNA-BINDING PROTEIN"/>
    <property type="match status" value="1"/>
</dbReference>
<organism evidence="5 6">
    <name type="scientific">Arthrobacter subterraneus</name>
    <dbReference type="NCBI Taxonomy" id="335973"/>
    <lineage>
        <taxon>Bacteria</taxon>
        <taxon>Bacillati</taxon>
        <taxon>Actinomycetota</taxon>
        <taxon>Actinomycetes</taxon>
        <taxon>Micrococcales</taxon>
        <taxon>Micrococcaceae</taxon>
        <taxon>Arthrobacter</taxon>
    </lineage>
</organism>
<dbReference type="EMBL" id="FNDT01000033">
    <property type="protein sequence ID" value="SDI91179.1"/>
    <property type="molecule type" value="Genomic_DNA"/>
</dbReference>
<evidence type="ECO:0000313" key="6">
    <source>
        <dbReference type="Proteomes" id="UP000199258"/>
    </source>
</evidence>